<dbReference type="Proteomes" id="UP000799439">
    <property type="component" value="Unassembled WGS sequence"/>
</dbReference>
<comment type="cofactor">
    <cofactor evidence="1">
        <name>Cu(2+)</name>
        <dbReference type="ChEBI" id="CHEBI:29036"/>
    </cofactor>
</comment>
<evidence type="ECO:0000256" key="4">
    <source>
        <dbReference type="ARBA" id="ARBA00023157"/>
    </source>
</evidence>
<keyword evidence="3" id="KW-0964">Secreted</keyword>
<dbReference type="InterPro" id="IPR049892">
    <property type="entry name" value="AA9"/>
</dbReference>
<gene>
    <name evidence="8" type="ORF">K461DRAFT_283508</name>
</gene>
<accession>A0A9P4MCA1</accession>
<evidence type="ECO:0000313" key="9">
    <source>
        <dbReference type="Proteomes" id="UP000799439"/>
    </source>
</evidence>
<dbReference type="InterPro" id="IPR005103">
    <property type="entry name" value="AA9_LPMO"/>
</dbReference>
<dbReference type="GO" id="GO:0005576">
    <property type="term" value="C:extracellular region"/>
    <property type="evidence" value="ECO:0007669"/>
    <property type="project" value="UniProtKB-SubCell"/>
</dbReference>
<dbReference type="OrthoDB" id="4849160at2759"/>
<dbReference type="Pfam" id="PF03443">
    <property type="entry name" value="AA9"/>
    <property type="match status" value="1"/>
</dbReference>
<feature type="domain" description="Auxiliary Activity family 9 catalytic" evidence="7">
    <location>
        <begin position="20"/>
        <end position="240"/>
    </location>
</feature>
<keyword evidence="9" id="KW-1185">Reference proteome</keyword>
<protein>
    <submittedName>
        <fullName evidence="8">Lytic polysaccharide monooxygenase</fullName>
    </submittedName>
</protein>
<keyword evidence="4" id="KW-1015">Disulfide bond</keyword>
<organism evidence="8 9">
    <name type="scientific">Myriangium duriaei CBS 260.36</name>
    <dbReference type="NCBI Taxonomy" id="1168546"/>
    <lineage>
        <taxon>Eukaryota</taxon>
        <taxon>Fungi</taxon>
        <taxon>Dikarya</taxon>
        <taxon>Ascomycota</taxon>
        <taxon>Pezizomycotina</taxon>
        <taxon>Dothideomycetes</taxon>
        <taxon>Dothideomycetidae</taxon>
        <taxon>Myriangiales</taxon>
        <taxon>Myriangiaceae</taxon>
        <taxon>Myriangium</taxon>
    </lineage>
</organism>
<keyword evidence="8" id="KW-0560">Oxidoreductase</keyword>
<feature type="signal peptide" evidence="6">
    <location>
        <begin position="1"/>
        <end position="19"/>
    </location>
</feature>
<dbReference type="GO" id="GO:0004497">
    <property type="term" value="F:monooxygenase activity"/>
    <property type="evidence" value="ECO:0007669"/>
    <property type="project" value="UniProtKB-KW"/>
</dbReference>
<dbReference type="PANTHER" id="PTHR33353:SF34">
    <property type="entry name" value="ENDO-BETA-1,4-GLUCANASE D"/>
    <property type="match status" value="1"/>
</dbReference>
<keyword evidence="6" id="KW-0732">Signal</keyword>
<evidence type="ECO:0000259" key="7">
    <source>
        <dbReference type="Pfam" id="PF03443"/>
    </source>
</evidence>
<comment type="caution">
    <text evidence="8">The sequence shown here is derived from an EMBL/GenBank/DDBJ whole genome shotgun (WGS) entry which is preliminary data.</text>
</comment>
<evidence type="ECO:0000256" key="1">
    <source>
        <dbReference type="ARBA" id="ARBA00001973"/>
    </source>
</evidence>
<feature type="chain" id="PRO_5040371696" evidence="6">
    <location>
        <begin position="20"/>
        <end position="333"/>
    </location>
</feature>
<sequence>MTFLTYATLLGACATMVSAHGRVTRIVYNGVSSDEGLVDYTNTPAKAINAGWATKQGDLGFTSLSDTTGSIICAEGAVPGTTDFPVTAGDTVDFMWDHPGAGERWPVSHHGPTLTYLAKCPGTTCAGVTPSSLQFFKIQELGLVAPGNVGTWASDSMIVANGSVPVVIPKELPDGAYVARHETIALHSAGSANGAQFYPQCVNLKVTGGSGTLSTDGVAATALYSATDPGILINIYQQNTAYPIPGPKLRTTDSGNGSGSGSASSSGSVGASSTAASAPATTATQATPTTLATSVVPAPSSTNAGGKVPLPSGATLAELKAAIDSALDGYYSA</sequence>
<evidence type="ECO:0000313" key="8">
    <source>
        <dbReference type="EMBL" id="KAF2147627.1"/>
    </source>
</evidence>
<reference evidence="8" key="1">
    <citation type="journal article" date="2020" name="Stud. Mycol.">
        <title>101 Dothideomycetes genomes: a test case for predicting lifestyles and emergence of pathogens.</title>
        <authorList>
            <person name="Haridas S."/>
            <person name="Albert R."/>
            <person name="Binder M."/>
            <person name="Bloem J."/>
            <person name="Labutti K."/>
            <person name="Salamov A."/>
            <person name="Andreopoulos B."/>
            <person name="Baker S."/>
            <person name="Barry K."/>
            <person name="Bills G."/>
            <person name="Bluhm B."/>
            <person name="Cannon C."/>
            <person name="Castanera R."/>
            <person name="Culley D."/>
            <person name="Daum C."/>
            <person name="Ezra D."/>
            <person name="Gonzalez J."/>
            <person name="Henrissat B."/>
            <person name="Kuo A."/>
            <person name="Liang C."/>
            <person name="Lipzen A."/>
            <person name="Lutzoni F."/>
            <person name="Magnuson J."/>
            <person name="Mondo S."/>
            <person name="Nolan M."/>
            <person name="Ohm R."/>
            <person name="Pangilinan J."/>
            <person name="Park H.-J."/>
            <person name="Ramirez L."/>
            <person name="Alfaro M."/>
            <person name="Sun H."/>
            <person name="Tritt A."/>
            <person name="Yoshinaga Y."/>
            <person name="Zwiers L.-H."/>
            <person name="Turgeon B."/>
            <person name="Goodwin S."/>
            <person name="Spatafora J."/>
            <person name="Crous P."/>
            <person name="Grigoriev I."/>
        </authorList>
    </citation>
    <scope>NUCLEOTIDE SEQUENCE</scope>
    <source>
        <strain evidence="8">CBS 260.36</strain>
    </source>
</reference>
<dbReference type="CDD" id="cd21175">
    <property type="entry name" value="LPMO_AA9"/>
    <property type="match status" value="1"/>
</dbReference>
<evidence type="ECO:0000256" key="2">
    <source>
        <dbReference type="ARBA" id="ARBA00004613"/>
    </source>
</evidence>
<dbReference type="PANTHER" id="PTHR33353">
    <property type="entry name" value="PUTATIVE (AFU_ORTHOLOGUE AFUA_1G12560)-RELATED"/>
    <property type="match status" value="1"/>
</dbReference>
<proteinExistence type="predicted"/>
<evidence type="ECO:0000256" key="6">
    <source>
        <dbReference type="SAM" id="SignalP"/>
    </source>
</evidence>
<keyword evidence="8" id="KW-0503">Monooxygenase</keyword>
<dbReference type="EMBL" id="ML996096">
    <property type="protein sequence ID" value="KAF2147627.1"/>
    <property type="molecule type" value="Genomic_DNA"/>
</dbReference>
<evidence type="ECO:0000256" key="5">
    <source>
        <dbReference type="SAM" id="MobiDB-lite"/>
    </source>
</evidence>
<evidence type="ECO:0000256" key="3">
    <source>
        <dbReference type="ARBA" id="ARBA00022525"/>
    </source>
</evidence>
<comment type="subcellular location">
    <subcellularLocation>
        <location evidence="2">Secreted</location>
    </subcellularLocation>
</comment>
<dbReference type="AlphaFoldDB" id="A0A9P4MCA1"/>
<name>A0A9P4MCA1_9PEZI</name>
<feature type="region of interest" description="Disordered" evidence="5">
    <location>
        <begin position="246"/>
        <end position="288"/>
    </location>
</feature>
<feature type="compositionally biased region" description="Low complexity" evidence="5">
    <location>
        <begin position="261"/>
        <end position="288"/>
    </location>
</feature>
<dbReference type="Gene3D" id="2.70.50.70">
    <property type="match status" value="1"/>
</dbReference>